<protein>
    <submittedName>
        <fullName evidence="3">11714_t:CDS:1</fullName>
    </submittedName>
</protein>
<comment type="caution">
    <text evidence="3">The sequence shown here is derived from an EMBL/GenBank/DDBJ whole genome shotgun (WGS) entry which is preliminary data.</text>
</comment>
<comment type="similarity">
    <text evidence="1">Belongs to the iron/ascorbate-dependent oxidoreductase family.</text>
</comment>
<keyword evidence="1" id="KW-0408">Iron</keyword>
<keyword evidence="1" id="KW-0560">Oxidoreductase</keyword>
<dbReference type="GO" id="GO:0046872">
    <property type="term" value="F:metal ion binding"/>
    <property type="evidence" value="ECO:0007669"/>
    <property type="project" value="UniProtKB-KW"/>
</dbReference>
<evidence type="ECO:0000313" key="3">
    <source>
        <dbReference type="EMBL" id="CAG8436908.1"/>
    </source>
</evidence>
<accession>A0A9N8V701</accession>
<feature type="domain" description="Fe2OG dioxygenase" evidence="2">
    <location>
        <begin position="104"/>
        <end position="244"/>
    </location>
</feature>
<name>A0A9N8V701_9GLOM</name>
<dbReference type="InterPro" id="IPR005123">
    <property type="entry name" value="Oxoglu/Fe-dep_dioxygenase_dom"/>
</dbReference>
<keyword evidence="1" id="KW-0479">Metal-binding</keyword>
<keyword evidence="4" id="KW-1185">Reference proteome</keyword>
<dbReference type="SUPFAM" id="SSF51197">
    <property type="entry name" value="Clavaminate synthase-like"/>
    <property type="match status" value="1"/>
</dbReference>
<dbReference type="OrthoDB" id="406156at2759"/>
<dbReference type="Pfam" id="PF03171">
    <property type="entry name" value="2OG-FeII_Oxy"/>
    <property type="match status" value="1"/>
</dbReference>
<dbReference type="PANTHER" id="PTHR47990">
    <property type="entry name" value="2-OXOGLUTARATE (2OG) AND FE(II)-DEPENDENT OXYGENASE SUPERFAMILY PROTEIN-RELATED"/>
    <property type="match status" value="1"/>
</dbReference>
<reference evidence="3" key="1">
    <citation type="submission" date="2021-06" db="EMBL/GenBank/DDBJ databases">
        <authorList>
            <person name="Kallberg Y."/>
            <person name="Tangrot J."/>
            <person name="Rosling A."/>
        </authorList>
    </citation>
    <scope>NUCLEOTIDE SEQUENCE</scope>
    <source>
        <strain evidence="3">AZ414A</strain>
    </source>
</reference>
<proteinExistence type="inferred from homology"/>
<dbReference type="InterPro" id="IPR044861">
    <property type="entry name" value="IPNS-like_FE2OG_OXY"/>
</dbReference>
<gene>
    <name evidence="3" type="ORF">DEBURN_LOCUS1080</name>
</gene>
<dbReference type="Proteomes" id="UP000789706">
    <property type="component" value="Unassembled WGS sequence"/>
</dbReference>
<sequence>MFEKSESYFNLSQEEKLKYNMKDFKGYSSIYKEKLDTKKQYNGDFKDQELPQLFKDSIIILESFSKILQSFAIALKIPQNSGGKYWFENRHRYEAESGDTLRILHYPIIINNENDINKGKEEEEEIIRAGSHSDYGSLTILFQKDIGGLEILSNYNNSTPQWISAPVISNCLLINIADLLEFWSKGLFKSTIHRVVFRTNGISLDPIPSQIIDEFEEDIRIWNKIGEESYGKKTRTKMTAGDHLKYKLEVSYKNG</sequence>
<organism evidence="3 4">
    <name type="scientific">Diversispora eburnea</name>
    <dbReference type="NCBI Taxonomy" id="1213867"/>
    <lineage>
        <taxon>Eukaryota</taxon>
        <taxon>Fungi</taxon>
        <taxon>Fungi incertae sedis</taxon>
        <taxon>Mucoromycota</taxon>
        <taxon>Glomeromycotina</taxon>
        <taxon>Glomeromycetes</taxon>
        <taxon>Diversisporales</taxon>
        <taxon>Diversisporaceae</taxon>
        <taxon>Diversispora</taxon>
    </lineage>
</organism>
<dbReference type="AlphaFoldDB" id="A0A9N8V701"/>
<dbReference type="InterPro" id="IPR027443">
    <property type="entry name" value="IPNS-like_sf"/>
</dbReference>
<dbReference type="GO" id="GO:0016491">
    <property type="term" value="F:oxidoreductase activity"/>
    <property type="evidence" value="ECO:0007669"/>
    <property type="project" value="UniProtKB-KW"/>
</dbReference>
<dbReference type="InterPro" id="IPR050231">
    <property type="entry name" value="Iron_ascorbate_oxido_reductase"/>
</dbReference>
<evidence type="ECO:0000313" key="4">
    <source>
        <dbReference type="Proteomes" id="UP000789706"/>
    </source>
</evidence>
<dbReference type="EMBL" id="CAJVPK010000042">
    <property type="protein sequence ID" value="CAG8436908.1"/>
    <property type="molecule type" value="Genomic_DNA"/>
</dbReference>
<dbReference type="Gene3D" id="2.60.120.330">
    <property type="entry name" value="B-lactam Antibiotic, Isopenicillin N Synthase, Chain"/>
    <property type="match status" value="1"/>
</dbReference>
<evidence type="ECO:0000259" key="2">
    <source>
        <dbReference type="PROSITE" id="PS51471"/>
    </source>
</evidence>
<dbReference type="PROSITE" id="PS51471">
    <property type="entry name" value="FE2OG_OXY"/>
    <property type="match status" value="1"/>
</dbReference>
<evidence type="ECO:0000256" key="1">
    <source>
        <dbReference type="RuleBase" id="RU003682"/>
    </source>
</evidence>